<feature type="coiled-coil region" evidence="1">
    <location>
        <begin position="582"/>
        <end position="626"/>
    </location>
</feature>
<keyword evidence="3" id="KW-0812">Transmembrane</keyword>
<dbReference type="EnsemblProtists" id="PYU1_T004645">
    <property type="protein sequence ID" value="PYU1_T004645"/>
    <property type="gene ID" value="PYU1_G004634"/>
</dbReference>
<feature type="transmembrane region" description="Helical" evidence="3">
    <location>
        <begin position="779"/>
        <end position="798"/>
    </location>
</feature>
<dbReference type="InParanoid" id="K3WI53"/>
<dbReference type="EMBL" id="GL376631">
    <property type="status" value="NOT_ANNOTATED_CDS"/>
    <property type="molecule type" value="Genomic_DNA"/>
</dbReference>
<keyword evidence="5" id="KW-1185">Reference proteome</keyword>
<feature type="transmembrane region" description="Helical" evidence="3">
    <location>
        <begin position="627"/>
        <end position="648"/>
    </location>
</feature>
<feature type="transmembrane region" description="Helical" evidence="3">
    <location>
        <begin position="698"/>
        <end position="727"/>
    </location>
</feature>
<feature type="region of interest" description="Disordered" evidence="2">
    <location>
        <begin position="422"/>
        <end position="444"/>
    </location>
</feature>
<feature type="region of interest" description="Disordered" evidence="2">
    <location>
        <begin position="359"/>
        <end position="380"/>
    </location>
</feature>
<sequence length="830" mass="93353">MMMSVTTAPAATVVALSQAHSRKAARSHRRRYCARALLIAVLVLVAVAATGSADATEEVEIRVEDFSFSDELEENPTIAIEVEDIKGSELLKKPVRTKSYREFQRRNEAPKHQGYNGKKKKVARPPSLDTVRSDPYLTLELSTQEQAMVIVVVVCGLFLVALIVVSAVNLVQFVWHYVQEQRTLRRLFVEYDMNQLASAISKYPATSSLLIRQVAMVRLRHLQFVYRATELVEKLQYLSFDANTLELTGVPNAVGTKKEMTLLELFDTLEHIRCTGDQLVIEMMQISVPSRWKRYVDTSLWLAKHDECIQRLHAEAVKVQQLSTCVSDTLMSKLQAGEAIEKATFVHLLSALRQSSTVTSTTMSSDDTSNSSTSSSASSIRNRFSASRDEYSFFVKAFDEINEQHQVKRELHAAVLSYEHSVKTTRTTKSDGSESPDSVADLSEQDHNKELLARKLEKFVDRAENLGVTHFEEVERAQYALENTRRENFCAAIFNNDAKVLENVESLAMNFVRMGADHKGAVLKAGEILANRSNTMLLVNSLRGMFDELRKQEMIKMNERRKHDAAKQMDKRERMSEKFRLKQQLVVEKLELMRQAQQQQEENERLKQEAAETEAWRKQMKAARKQFVWMVTKVDLLIVLLVMALAFFESLRQFAFIKPVCPPGDTQYSGVLSSMFGATNSLAVLGCQVAYGAKMAAILLVLAFAFFLLAQFNLLVVVLPTLLAAVLYHVRAEWMNMLFRMPLLAVIYGFNSTCLYLLNRSGEEGKHVATTRMRALFSYFVFPLASVLLSGLIGIGIACDDPQQCASTAVAFAGPVLSSVAEVAREAYGM</sequence>
<dbReference type="AlphaFoldDB" id="K3WI53"/>
<keyword evidence="3" id="KW-0472">Membrane</keyword>
<evidence type="ECO:0000256" key="1">
    <source>
        <dbReference type="SAM" id="Coils"/>
    </source>
</evidence>
<reference evidence="5" key="1">
    <citation type="journal article" date="2010" name="Genome Biol.">
        <title>Genome sequence of the necrotrophic plant pathogen Pythium ultimum reveals original pathogenicity mechanisms and effector repertoire.</title>
        <authorList>
            <person name="Levesque C.A."/>
            <person name="Brouwer H."/>
            <person name="Cano L."/>
            <person name="Hamilton J.P."/>
            <person name="Holt C."/>
            <person name="Huitema E."/>
            <person name="Raffaele S."/>
            <person name="Robideau G.P."/>
            <person name="Thines M."/>
            <person name="Win J."/>
            <person name="Zerillo M.M."/>
            <person name="Beakes G.W."/>
            <person name="Boore J.L."/>
            <person name="Busam D."/>
            <person name="Dumas B."/>
            <person name="Ferriera S."/>
            <person name="Fuerstenberg S.I."/>
            <person name="Gachon C.M."/>
            <person name="Gaulin E."/>
            <person name="Govers F."/>
            <person name="Grenville-Briggs L."/>
            <person name="Horner N."/>
            <person name="Hostetler J."/>
            <person name="Jiang R.H."/>
            <person name="Johnson J."/>
            <person name="Krajaejun T."/>
            <person name="Lin H."/>
            <person name="Meijer H.J."/>
            <person name="Moore B."/>
            <person name="Morris P."/>
            <person name="Phuntmart V."/>
            <person name="Puiu D."/>
            <person name="Shetty J."/>
            <person name="Stajich J.E."/>
            <person name="Tripathy S."/>
            <person name="Wawra S."/>
            <person name="van West P."/>
            <person name="Whitty B.R."/>
            <person name="Coutinho P.M."/>
            <person name="Henrissat B."/>
            <person name="Martin F."/>
            <person name="Thomas P.D."/>
            <person name="Tyler B.M."/>
            <person name="De Vries R.P."/>
            <person name="Kamoun S."/>
            <person name="Yandell M."/>
            <person name="Tisserat N."/>
            <person name="Buell C.R."/>
        </authorList>
    </citation>
    <scope>NUCLEOTIDE SEQUENCE</scope>
    <source>
        <strain evidence="5">DAOM:BR144</strain>
    </source>
</reference>
<protein>
    <submittedName>
        <fullName evidence="4">Uncharacterized protein</fullName>
    </submittedName>
</protein>
<dbReference type="HOGENOM" id="CLU_016034_0_0_1"/>
<evidence type="ECO:0000256" key="2">
    <source>
        <dbReference type="SAM" id="MobiDB-lite"/>
    </source>
</evidence>
<feature type="transmembrane region" description="Helical" evidence="3">
    <location>
        <begin position="668"/>
        <end position="691"/>
    </location>
</feature>
<reference evidence="4" key="3">
    <citation type="submission" date="2015-02" db="UniProtKB">
        <authorList>
            <consortium name="EnsemblProtists"/>
        </authorList>
    </citation>
    <scope>IDENTIFICATION</scope>
    <source>
        <strain evidence="4">DAOM BR144</strain>
    </source>
</reference>
<dbReference type="Proteomes" id="UP000019132">
    <property type="component" value="Unassembled WGS sequence"/>
</dbReference>
<dbReference type="VEuPathDB" id="FungiDB:PYU1_G004634"/>
<accession>K3WI53</accession>
<dbReference type="eggNOG" id="ENOG502SB9K">
    <property type="taxonomic scope" value="Eukaryota"/>
</dbReference>
<organism evidence="4 5">
    <name type="scientific">Globisporangium ultimum (strain ATCC 200006 / CBS 805.95 / DAOM BR144)</name>
    <name type="common">Pythium ultimum</name>
    <dbReference type="NCBI Taxonomy" id="431595"/>
    <lineage>
        <taxon>Eukaryota</taxon>
        <taxon>Sar</taxon>
        <taxon>Stramenopiles</taxon>
        <taxon>Oomycota</taxon>
        <taxon>Peronosporomycetes</taxon>
        <taxon>Pythiales</taxon>
        <taxon>Pythiaceae</taxon>
        <taxon>Globisporangium</taxon>
    </lineage>
</organism>
<evidence type="ECO:0000313" key="4">
    <source>
        <dbReference type="EnsemblProtists" id="PYU1_T004645"/>
    </source>
</evidence>
<feature type="transmembrane region" description="Helical" evidence="3">
    <location>
        <begin position="147"/>
        <end position="178"/>
    </location>
</feature>
<evidence type="ECO:0000313" key="5">
    <source>
        <dbReference type="Proteomes" id="UP000019132"/>
    </source>
</evidence>
<keyword evidence="1" id="KW-0175">Coiled coil</keyword>
<feature type="region of interest" description="Disordered" evidence="2">
    <location>
        <begin position="106"/>
        <end position="126"/>
    </location>
</feature>
<name>K3WI53_GLOUD</name>
<keyword evidence="3" id="KW-1133">Transmembrane helix</keyword>
<evidence type="ECO:0000256" key="3">
    <source>
        <dbReference type="SAM" id="Phobius"/>
    </source>
</evidence>
<proteinExistence type="predicted"/>
<dbReference type="OMA" id="FQSAHEP"/>
<reference evidence="5" key="2">
    <citation type="submission" date="2010-04" db="EMBL/GenBank/DDBJ databases">
        <authorList>
            <person name="Buell R."/>
            <person name="Hamilton J."/>
            <person name="Hostetler J."/>
        </authorList>
    </citation>
    <scope>NUCLEOTIDE SEQUENCE [LARGE SCALE GENOMIC DNA]</scope>
    <source>
        <strain evidence="5">DAOM:BR144</strain>
    </source>
</reference>
<feature type="transmembrane region" description="Helical" evidence="3">
    <location>
        <begin position="739"/>
        <end position="758"/>
    </location>
</feature>